<reference evidence="1 2" key="1">
    <citation type="submission" date="2017-10" db="EMBL/GenBank/DDBJ databases">
        <title>Sequencing the genomes of 1000 actinobacteria strains.</title>
        <authorList>
            <person name="Klenk H.-P."/>
        </authorList>
    </citation>
    <scope>NUCLEOTIDE SEQUENCE [LARGE SCALE GENOMIC DNA]</scope>
    <source>
        <strain evidence="1 2">DSM 46092</strain>
    </source>
</reference>
<organism evidence="1 2">
    <name type="scientific">Amycolatopsis sulphurea</name>
    <dbReference type="NCBI Taxonomy" id="76022"/>
    <lineage>
        <taxon>Bacteria</taxon>
        <taxon>Bacillati</taxon>
        <taxon>Actinomycetota</taxon>
        <taxon>Actinomycetes</taxon>
        <taxon>Pseudonocardiales</taxon>
        <taxon>Pseudonocardiaceae</taxon>
        <taxon>Amycolatopsis</taxon>
    </lineage>
</organism>
<evidence type="ECO:0000313" key="1">
    <source>
        <dbReference type="EMBL" id="PFG48110.1"/>
    </source>
</evidence>
<comment type="caution">
    <text evidence="1">The sequence shown here is derived from an EMBL/GenBank/DDBJ whole genome shotgun (WGS) entry which is preliminary data.</text>
</comment>
<evidence type="ECO:0008006" key="3">
    <source>
        <dbReference type="Google" id="ProtNLM"/>
    </source>
</evidence>
<gene>
    <name evidence="1" type="ORF">ATK36_3184</name>
</gene>
<name>A0A2A9FC83_9PSEU</name>
<evidence type="ECO:0000313" key="2">
    <source>
        <dbReference type="Proteomes" id="UP000243542"/>
    </source>
</evidence>
<keyword evidence="2" id="KW-1185">Reference proteome</keyword>
<protein>
    <recommendedName>
        <fullName evidence="3">Phage protein D</fullName>
    </recommendedName>
</protein>
<accession>A0A2A9FC83</accession>
<proteinExistence type="predicted"/>
<dbReference type="RefSeq" id="WP_098512196.1">
    <property type="nucleotide sequence ID" value="NZ_JBIAKZ010000002.1"/>
</dbReference>
<sequence length="360" mass="38592">MTPTYRVLFRDVLSGIIHGELPVQKLSYTSTLNAPGSASITIPLNPGVAHVNPQTVEGGGATAIYIERSSRIVWSGLLWDRQADFAAGTLDLQCEGWLSYFRLRHYHATTAFTQTDQADIARALLQHAGQYGEGSRLGMIEPGDEKTGVKRDRTYKESEHKNIGEAVEQLAAVINGFDFSFDAAWRGDDLPTTFRVHYPAVGRARSLMLEQGRNCSITGASIGGKSVVTHAFALGPGDGADQVWASAGSPSKVFPRLEAIESFSDIKEYATLKAKAEERVRTGAAPVVLPAIVLYPDSAPGLDDVDLGDAVTVRGGYGLVAIDGMWRITEISVSVSESSAEQITLTAASRDVFGSDDKSG</sequence>
<dbReference type="AlphaFoldDB" id="A0A2A9FC83"/>
<dbReference type="Proteomes" id="UP000243542">
    <property type="component" value="Unassembled WGS sequence"/>
</dbReference>
<dbReference type="EMBL" id="PDJK01000002">
    <property type="protein sequence ID" value="PFG48110.1"/>
    <property type="molecule type" value="Genomic_DNA"/>
</dbReference>